<evidence type="ECO:0008006" key="3">
    <source>
        <dbReference type="Google" id="ProtNLM"/>
    </source>
</evidence>
<protein>
    <recommendedName>
        <fullName evidence="3">Vesicular, overexpressed in cancer, prosurvival protein 1</fullName>
    </recommendedName>
</protein>
<feature type="chain" id="PRO_5002434621" description="Vesicular, overexpressed in cancer, prosurvival protein 1" evidence="1">
    <location>
        <begin position="20"/>
        <end position="72"/>
    </location>
</feature>
<feature type="signal peptide" evidence="1">
    <location>
        <begin position="1"/>
        <end position="19"/>
    </location>
</feature>
<organism evidence="2">
    <name type="scientific">Anguilla anguilla</name>
    <name type="common">European freshwater eel</name>
    <name type="synonym">Muraena anguilla</name>
    <dbReference type="NCBI Taxonomy" id="7936"/>
    <lineage>
        <taxon>Eukaryota</taxon>
        <taxon>Metazoa</taxon>
        <taxon>Chordata</taxon>
        <taxon>Craniata</taxon>
        <taxon>Vertebrata</taxon>
        <taxon>Euteleostomi</taxon>
        <taxon>Actinopterygii</taxon>
        <taxon>Neopterygii</taxon>
        <taxon>Teleostei</taxon>
        <taxon>Anguilliformes</taxon>
        <taxon>Anguillidae</taxon>
        <taxon>Anguilla</taxon>
    </lineage>
</organism>
<dbReference type="EMBL" id="GBXM01023896">
    <property type="protein sequence ID" value="JAH84681.1"/>
    <property type="molecule type" value="Transcribed_RNA"/>
</dbReference>
<reference evidence="2" key="1">
    <citation type="submission" date="2014-11" db="EMBL/GenBank/DDBJ databases">
        <authorList>
            <person name="Amaro Gonzalez C."/>
        </authorList>
    </citation>
    <scope>NUCLEOTIDE SEQUENCE</scope>
</reference>
<proteinExistence type="predicted"/>
<accession>A0A0E9W2Z0</accession>
<dbReference type="AlphaFoldDB" id="A0A0E9W2Z0"/>
<name>A0A0E9W2Z0_ANGAN</name>
<evidence type="ECO:0000256" key="1">
    <source>
        <dbReference type="SAM" id="SignalP"/>
    </source>
</evidence>
<sequence>MSIYMSAFACRVLCGCSTGQVVYMPPTSNQVASENLLIPAPNSCQTTVNYTHYPTVMGSMQTARPPQYEVRP</sequence>
<evidence type="ECO:0000313" key="2">
    <source>
        <dbReference type="EMBL" id="JAH84681.1"/>
    </source>
</evidence>
<reference evidence="2" key="2">
    <citation type="journal article" date="2015" name="Fish Shellfish Immunol.">
        <title>Early steps in the European eel (Anguilla anguilla)-Vibrio vulnificus interaction in the gills: Role of the RtxA13 toxin.</title>
        <authorList>
            <person name="Callol A."/>
            <person name="Pajuelo D."/>
            <person name="Ebbesson L."/>
            <person name="Teles M."/>
            <person name="MacKenzie S."/>
            <person name="Amaro C."/>
        </authorList>
    </citation>
    <scope>NUCLEOTIDE SEQUENCE</scope>
</reference>
<keyword evidence="1" id="KW-0732">Signal</keyword>